<evidence type="ECO:0000313" key="3">
    <source>
        <dbReference type="EMBL" id="KAJ9676962.1"/>
    </source>
</evidence>
<keyword evidence="1" id="KW-0507">mRNA processing</keyword>
<comment type="caution">
    <text evidence="3">The sequence shown here is derived from an EMBL/GenBank/DDBJ whole genome shotgun (WGS) entry which is preliminary data.</text>
</comment>
<reference evidence="3 4" key="1">
    <citation type="journal article" date="2023" name="BMC Biotechnol.">
        <title>Vitis rotundifolia cv Carlos genome sequencing.</title>
        <authorList>
            <person name="Huff M."/>
            <person name="Hulse-Kemp A."/>
            <person name="Scheffler B."/>
            <person name="Youngblood R."/>
            <person name="Simpson S."/>
            <person name="Babiker E."/>
            <person name="Staton M."/>
        </authorList>
    </citation>
    <scope>NUCLEOTIDE SEQUENCE [LARGE SCALE GENOMIC DNA]</scope>
    <source>
        <tissue evidence="3">Leaf</tissue>
    </source>
</reference>
<feature type="region of interest" description="Disordered" evidence="2">
    <location>
        <begin position="1"/>
        <end position="20"/>
    </location>
</feature>
<comment type="pathway">
    <text evidence="1">Protein modification; protein ubiquitination.</text>
</comment>
<keyword evidence="1" id="KW-0808">Transferase</keyword>
<dbReference type="GO" id="GO:0005737">
    <property type="term" value="C:cytoplasm"/>
    <property type="evidence" value="ECO:0007669"/>
    <property type="project" value="TreeGrafter"/>
</dbReference>
<gene>
    <name evidence="3" type="ORF">PVL29_022116</name>
</gene>
<dbReference type="EMBL" id="JARBHA010000017">
    <property type="protein sequence ID" value="KAJ9676962.1"/>
    <property type="molecule type" value="Genomic_DNA"/>
</dbReference>
<keyword evidence="1" id="KW-0234">DNA repair</keyword>
<dbReference type="GO" id="GO:0000974">
    <property type="term" value="C:Prp19 complex"/>
    <property type="evidence" value="ECO:0007669"/>
    <property type="project" value="UniProtKB-UniRule"/>
</dbReference>
<keyword evidence="1" id="KW-0747">Spliceosome</keyword>
<keyword evidence="1" id="KW-0833">Ubl conjugation pathway</keyword>
<dbReference type="GO" id="GO:0006281">
    <property type="term" value="P:DNA repair"/>
    <property type="evidence" value="ECO:0007669"/>
    <property type="project" value="UniProtKB-KW"/>
</dbReference>
<dbReference type="PANTHER" id="PTHR43995:SF1">
    <property type="entry name" value="PRE-MRNA-PROCESSING FACTOR 19"/>
    <property type="match status" value="1"/>
</dbReference>
<keyword evidence="1" id="KW-0227">DNA damage</keyword>
<comment type="function">
    <text evidence="1">Ubiquitin-protein ligase which is mainly involved pre-mRNA splicing and DNA repair. Required for pre-mRNA splicing as component of the spliceosome.</text>
</comment>
<dbReference type="PANTHER" id="PTHR43995">
    <property type="entry name" value="PRE-MRNA-PROCESSING FACTOR 19"/>
    <property type="match status" value="1"/>
</dbReference>
<name>A0AA38YUW6_VITRO</name>
<keyword evidence="1" id="KW-0508">mRNA splicing</keyword>
<comment type="subunit">
    <text evidence="1">Homotetramer.</text>
</comment>
<dbReference type="Proteomes" id="UP001168098">
    <property type="component" value="Unassembled WGS sequence"/>
</dbReference>
<dbReference type="GO" id="GO:0000398">
    <property type="term" value="P:mRNA splicing, via spliceosome"/>
    <property type="evidence" value="ECO:0007669"/>
    <property type="project" value="InterPro"/>
</dbReference>
<dbReference type="EC" id="2.3.2.27" evidence="1"/>
<sequence length="146" mass="15108">MRGGGGGMSSVKGGGETSSIPTASKKMSFLHLKHPAMPVSMVDVIFSDVAVAGSKTEKGSIDRKRINDAGQALGVVVAFHVQRKRATGGEELGPNGKKLRPGISASFITELIDCNAALSRQRKKRQIPTSLAPIGAVEGVSLQLGG</sequence>
<keyword evidence="4" id="KW-1185">Reference proteome</keyword>
<evidence type="ECO:0000256" key="2">
    <source>
        <dbReference type="SAM" id="MobiDB-lite"/>
    </source>
</evidence>
<dbReference type="GO" id="GO:0071006">
    <property type="term" value="C:U2-type catalytic step 1 spliceosome"/>
    <property type="evidence" value="ECO:0007669"/>
    <property type="project" value="TreeGrafter"/>
</dbReference>
<comment type="catalytic activity">
    <reaction evidence="1">
        <text>S-ubiquitinyl-[E2 ubiquitin-conjugating enzyme]-L-cysteine + [acceptor protein]-L-lysine = [E2 ubiquitin-conjugating enzyme]-L-cysteine + N(6)-ubiquitinyl-[acceptor protein]-L-lysine.</text>
        <dbReference type="EC" id="2.3.2.27"/>
    </reaction>
</comment>
<dbReference type="AlphaFoldDB" id="A0AA38YUW6"/>
<proteinExistence type="inferred from homology"/>
<keyword evidence="1" id="KW-0539">Nucleus</keyword>
<dbReference type="InterPro" id="IPR038959">
    <property type="entry name" value="Prp19"/>
</dbReference>
<evidence type="ECO:0000256" key="1">
    <source>
        <dbReference type="RuleBase" id="RU367101"/>
    </source>
</evidence>
<organism evidence="3 4">
    <name type="scientific">Vitis rotundifolia</name>
    <name type="common">Muscadine grape</name>
    <dbReference type="NCBI Taxonomy" id="103349"/>
    <lineage>
        <taxon>Eukaryota</taxon>
        <taxon>Viridiplantae</taxon>
        <taxon>Streptophyta</taxon>
        <taxon>Embryophyta</taxon>
        <taxon>Tracheophyta</taxon>
        <taxon>Spermatophyta</taxon>
        <taxon>Magnoliopsida</taxon>
        <taxon>eudicotyledons</taxon>
        <taxon>Gunneridae</taxon>
        <taxon>Pentapetalae</taxon>
        <taxon>rosids</taxon>
        <taxon>Vitales</taxon>
        <taxon>Vitaceae</taxon>
        <taxon>Viteae</taxon>
        <taxon>Vitis</taxon>
    </lineage>
</organism>
<protein>
    <recommendedName>
        <fullName evidence="1">Pre-mRNA-processing factor 19</fullName>
        <ecNumber evidence="1">2.3.2.27</ecNumber>
    </recommendedName>
</protein>
<dbReference type="GO" id="GO:0061630">
    <property type="term" value="F:ubiquitin protein ligase activity"/>
    <property type="evidence" value="ECO:0007669"/>
    <property type="project" value="UniProtKB-UniRule"/>
</dbReference>
<comment type="subcellular location">
    <subcellularLocation>
        <location evidence="1">Nucleus</location>
    </subcellularLocation>
</comment>
<accession>A0AA38YUW6</accession>
<evidence type="ECO:0000313" key="4">
    <source>
        <dbReference type="Proteomes" id="UP001168098"/>
    </source>
</evidence>
<dbReference type="GO" id="GO:0070534">
    <property type="term" value="P:protein K63-linked ubiquitination"/>
    <property type="evidence" value="ECO:0007669"/>
    <property type="project" value="UniProtKB-UniRule"/>
</dbReference>
<feature type="compositionally biased region" description="Gly residues" evidence="2">
    <location>
        <begin position="1"/>
        <end position="16"/>
    </location>
</feature>
<comment type="similarity">
    <text evidence="1">Belongs to the WD repeat PRP19 family.</text>
</comment>